<reference evidence="2 3" key="1">
    <citation type="submission" date="2017-06" db="EMBL/GenBank/DDBJ databases">
        <title>Biodegradation of gentamicin by bacterial consortia AMQD4 in synthetic medium and raw gentamicin sewage.</title>
        <authorList>
            <person name="Chang H."/>
            <person name="Feng Y."/>
            <person name="Li Z."/>
            <person name="Xue J."/>
            <person name="Cheng D."/>
        </authorList>
    </citation>
    <scope>NUCLEOTIDE SEQUENCE [LARGE SCALE GENOMIC DNA]</scope>
    <source>
        <strain evidence="2 3">BZC3</strain>
    </source>
</reference>
<keyword evidence="1" id="KW-0732">Signal</keyword>
<protein>
    <recommendedName>
        <fullName evidence="4">DUF2141 domain-containing protein</fullName>
    </recommendedName>
</protein>
<feature type="chain" id="PRO_5013187466" description="DUF2141 domain-containing protein" evidence="1">
    <location>
        <begin position="25"/>
        <end position="144"/>
    </location>
</feature>
<dbReference type="STRING" id="293.GCA_000988015_02549"/>
<evidence type="ECO:0000256" key="1">
    <source>
        <dbReference type="SAM" id="SignalP"/>
    </source>
</evidence>
<dbReference type="Pfam" id="PF09912">
    <property type="entry name" value="DUF2141"/>
    <property type="match status" value="1"/>
</dbReference>
<name>A0A1Z3LXK2_BREDI</name>
<sequence>MIRLVAIAAALAAAPLSVAVPAVAQSADSRLTFTFETGAETGAVMVALYADEAAYESGAPSRAARVDVAAGERAAVFENLPAGAYGMKAFHDVNGNGKMDVNPFGMPTEPFAFSNNAVGNMGPAKWDRARFDVSGATAQTIRIR</sequence>
<reference evidence="2 3" key="2">
    <citation type="submission" date="2017-06" db="EMBL/GenBank/DDBJ databases">
        <authorList>
            <person name="Kim H.J."/>
            <person name="Triplett B.A."/>
        </authorList>
    </citation>
    <scope>NUCLEOTIDE SEQUENCE [LARGE SCALE GENOMIC DNA]</scope>
    <source>
        <strain evidence="2 3">BZC3</strain>
    </source>
</reference>
<dbReference type="RefSeq" id="WP_088410689.1">
    <property type="nucleotide sequence ID" value="NZ_CP021995.1"/>
</dbReference>
<dbReference type="InterPro" id="IPR018673">
    <property type="entry name" value="DUF2141"/>
</dbReference>
<dbReference type="Proteomes" id="UP000197024">
    <property type="component" value="Chromosome"/>
</dbReference>
<dbReference type="AlphaFoldDB" id="A0A1Z3LXK2"/>
<gene>
    <name evidence="2" type="ORF">CD943_07930</name>
</gene>
<proteinExistence type="predicted"/>
<feature type="signal peptide" evidence="1">
    <location>
        <begin position="1"/>
        <end position="24"/>
    </location>
</feature>
<organism evidence="2 3">
    <name type="scientific">Brevundimonas diminuta</name>
    <name type="common">Pseudomonas diminuta</name>
    <dbReference type="NCBI Taxonomy" id="293"/>
    <lineage>
        <taxon>Bacteria</taxon>
        <taxon>Pseudomonadati</taxon>
        <taxon>Pseudomonadota</taxon>
        <taxon>Alphaproteobacteria</taxon>
        <taxon>Caulobacterales</taxon>
        <taxon>Caulobacteraceae</taxon>
        <taxon>Brevundimonas</taxon>
    </lineage>
</organism>
<evidence type="ECO:0000313" key="3">
    <source>
        <dbReference type="Proteomes" id="UP000197024"/>
    </source>
</evidence>
<accession>A0A1Z3LXK2</accession>
<evidence type="ECO:0008006" key="4">
    <source>
        <dbReference type="Google" id="ProtNLM"/>
    </source>
</evidence>
<evidence type="ECO:0000313" key="2">
    <source>
        <dbReference type="EMBL" id="ASD26825.1"/>
    </source>
</evidence>
<dbReference type="EMBL" id="CP021995">
    <property type="protein sequence ID" value="ASD26825.1"/>
    <property type="molecule type" value="Genomic_DNA"/>
</dbReference>